<keyword evidence="5" id="KW-1185">Reference proteome</keyword>
<dbReference type="Proteomes" id="UP001190700">
    <property type="component" value="Unassembled WGS sequence"/>
</dbReference>
<evidence type="ECO:0000256" key="1">
    <source>
        <dbReference type="SAM" id="MobiDB-lite"/>
    </source>
</evidence>
<evidence type="ECO:0000313" key="4">
    <source>
        <dbReference type="EMBL" id="KAK3276484.1"/>
    </source>
</evidence>
<accession>A0AAE0CEJ6</accession>
<feature type="region of interest" description="Disordered" evidence="1">
    <location>
        <begin position="27"/>
        <end position="84"/>
    </location>
</feature>
<sequence>MEATIAQVLTVSDTDETIPQNLSKELPATIFSSPPSTSQFTSKDTVDVSPSAATSCSKISAANPPLSSQQPTQENTTPTSFPAATNLPIPIVAASNPTISANPDAPEISIDVEPATQPNVQCTTPVDASTILQPELPGKTISPEPTETLLRDTESPAVQKTTIQKTAIQSEWQDVAGEHETPDEQPGVDVARSDANRKQKVGKAKPESTKAINWNLEGGAGGAQRLILKKTEFFNSIKDFEVEHSKWPNQKQMLEIVKQHNVTACYSTVIDQIRQAAMKAVDRKKKLNSLNASIDLMDNTNPKYQTAVAEKGKAEKELEKYRDLDAAALSVQEAKSGKAAATSDVVREAAKAAKVQQNALRDKINNDMLTEQKKVLDKSKRLLAEKEAQAKAAVAMQESQANALRAITNNLPSQEQRKAEAEERKSDKKRARQDASFSQLMVKMISLCALHS</sequence>
<name>A0AAE0CEJ6_9CHLO</name>
<organism evidence="2 5">
    <name type="scientific">Cymbomonas tetramitiformis</name>
    <dbReference type="NCBI Taxonomy" id="36881"/>
    <lineage>
        <taxon>Eukaryota</taxon>
        <taxon>Viridiplantae</taxon>
        <taxon>Chlorophyta</taxon>
        <taxon>Pyramimonadophyceae</taxon>
        <taxon>Pyramimonadales</taxon>
        <taxon>Pyramimonadaceae</taxon>
        <taxon>Cymbomonas</taxon>
    </lineage>
</organism>
<feature type="region of interest" description="Disordered" evidence="1">
    <location>
        <begin position="408"/>
        <end position="435"/>
    </location>
</feature>
<proteinExistence type="predicted"/>
<dbReference type="AlphaFoldDB" id="A0AAE0CEJ6"/>
<feature type="compositionally biased region" description="Basic and acidic residues" evidence="1">
    <location>
        <begin position="415"/>
        <end position="426"/>
    </location>
</feature>
<evidence type="ECO:0000313" key="2">
    <source>
        <dbReference type="EMBL" id="KAK3252680.1"/>
    </source>
</evidence>
<evidence type="ECO:0000313" key="5">
    <source>
        <dbReference type="Proteomes" id="UP001190700"/>
    </source>
</evidence>
<feature type="compositionally biased region" description="Polar residues" evidence="1">
    <location>
        <begin position="51"/>
        <end position="83"/>
    </location>
</feature>
<dbReference type="EMBL" id="LGRX02006531">
    <property type="protein sequence ID" value="KAK3276484.1"/>
    <property type="molecule type" value="Genomic_DNA"/>
</dbReference>
<evidence type="ECO:0000313" key="3">
    <source>
        <dbReference type="EMBL" id="KAK3274476.1"/>
    </source>
</evidence>
<comment type="caution">
    <text evidence="2">The sequence shown here is derived from an EMBL/GenBank/DDBJ whole genome shotgun (WGS) entry which is preliminary data.</text>
</comment>
<dbReference type="EMBL" id="LGRX02025272">
    <property type="protein sequence ID" value="KAK3252680.1"/>
    <property type="molecule type" value="Genomic_DNA"/>
</dbReference>
<reference evidence="2" key="2">
    <citation type="submission" date="2023-06" db="EMBL/GenBank/DDBJ databases">
        <title>Long-read-based genome assembly of the green algal bacterivore Cymbomonas tetramitiformis.</title>
        <authorList>
            <person name="Gyaltshen Y."/>
            <person name="Rozenberg A."/>
            <person name="Paasch A."/>
            <person name="Burns J.A."/>
            <person name="Warring S."/>
            <person name="Larson R."/>
            <person name="Maurer-Alcala X."/>
            <person name="Dacks J."/>
            <person name="Kim E."/>
        </authorList>
    </citation>
    <scope>NUCLEOTIDE SEQUENCE</scope>
    <source>
        <strain evidence="2">PLY_AMNH</strain>
    </source>
</reference>
<reference evidence="2 5" key="1">
    <citation type="journal article" date="2015" name="Genome Biol. Evol.">
        <title>Comparative Genomics of a Bacterivorous Green Alga Reveals Evolutionary Causalities and Consequences of Phago-Mixotrophic Mode of Nutrition.</title>
        <authorList>
            <person name="Burns J.A."/>
            <person name="Paasch A."/>
            <person name="Narechania A."/>
            <person name="Kim E."/>
        </authorList>
    </citation>
    <scope>NUCLEOTIDE SEQUENCE [LARGE SCALE GENOMIC DNA]</scope>
    <source>
        <strain evidence="2">PLY_AMNH</strain>
    </source>
</reference>
<feature type="compositionally biased region" description="Low complexity" evidence="1">
    <location>
        <begin position="31"/>
        <end position="42"/>
    </location>
</feature>
<dbReference type="EMBL" id="LGRX02007701">
    <property type="protein sequence ID" value="KAK3274476.1"/>
    <property type="molecule type" value="Genomic_DNA"/>
</dbReference>
<gene>
    <name evidence="4" type="ORF">CYMTET_15442</name>
    <name evidence="3" type="ORF">CYMTET_17342</name>
    <name evidence="2" type="ORF">CYMTET_38035</name>
</gene>
<protein>
    <submittedName>
        <fullName evidence="2">Uncharacterized protein</fullName>
    </submittedName>
</protein>